<dbReference type="GO" id="GO:0008982">
    <property type="term" value="F:protein-N(PI)-phosphohistidine-sugar phosphotransferase activity"/>
    <property type="evidence" value="ECO:0007669"/>
    <property type="project" value="InterPro"/>
</dbReference>
<dbReference type="GO" id="GO:0005737">
    <property type="term" value="C:cytoplasm"/>
    <property type="evidence" value="ECO:0007669"/>
    <property type="project" value="UniProtKB-SubCell"/>
</dbReference>
<keyword evidence="16" id="KW-1185">Reference proteome</keyword>
<dbReference type="Gene3D" id="3.40.930.10">
    <property type="entry name" value="Mannitol-specific EII, Chain A"/>
    <property type="match status" value="1"/>
</dbReference>
<dbReference type="EMBL" id="RBVX01000005">
    <property type="protein sequence ID" value="RSL34046.1"/>
    <property type="molecule type" value="Genomic_DNA"/>
</dbReference>
<comment type="subcellular location">
    <subcellularLocation>
        <location evidence="1">Cytoplasm</location>
    </subcellularLocation>
</comment>
<keyword evidence="2" id="KW-0813">Transport</keyword>
<dbReference type="Gene3D" id="1.10.1790.10">
    <property type="entry name" value="PRD domain"/>
    <property type="match status" value="1"/>
</dbReference>
<dbReference type="PANTHER" id="PTHR36203">
    <property type="entry name" value="ASCORBATE-SPECIFIC PTS SYSTEM EIIA COMPONENT"/>
    <property type="match status" value="1"/>
</dbReference>
<evidence type="ECO:0000256" key="3">
    <source>
        <dbReference type="ARBA" id="ARBA00022490"/>
    </source>
</evidence>
<dbReference type="InterPro" id="IPR036095">
    <property type="entry name" value="PTS_EIIB-like_sf"/>
</dbReference>
<evidence type="ECO:0000256" key="2">
    <source>
        <dbReference type="ARBA" id="ARBA00022448"/>
    </source>
</evidence>
<evidence type="ECO:0000256" key="5">
    <source>
        <dbReference type="ARBA" id="ARBA00022679"/>
    </source>
</evidence>
<dbReference type="InterPro" id="IPR007737">
    <property type="entry name" value="Mga_HTH"/>
</dbReference>
<organism evidence="15 16">
    <name type="scientific">Salibacterium salarium</name>
    <dbReference type="NCBI Taxonomy" id="284579"/>
    <lineage>
        <taxon>Bacteria</taxon>
        <taxon>Bacillati</taxon>
        <taxon>Bacillota</taxon>
        <taxon>Bacilli</taxon>
        <taxon>Bacillales</taxon>
        <taxon>Bacillaceae</taxon>
    </lineage>
</organism>
<evidence type="ECO:0000313" key="15">
    <source>
        <dbReference type="EMBL" id="RSL34046.1"/>
    </source>
</evidence>
<dbReference type="InterPro" id="IPR011608">
    <property type="entry name" value="PRD"/>
</dbReference>
<accession>A0A3R9PMF1</accession>
<dbReference type="AlphaFoldDB" id="A0A3R9PMF1"/>
<dbReference type="CDD" id="cd00211">
    <property type="entry name" value="PTS_IIA_fru"/>
    <property type="match status" value="1"/>
</dbReference>
<keyword evidence="4" id="KW-0597">Phosphoprotein</keyword>
<evidence type="ECO:0000256" key="4">
    <source>
        <dbReference type="ARBA" id="ARBA00022553"/>
    </source>
</evidence>
<dbReference type="PROSITE" id="PS51372">
    <property type="entry name" value="PRD_2"/>
    <property type="match status" value="2"/>
</dbReference>
<keyword evidence="7" id="KW-0418">Kinase</keyword>
<sequence>MQLDQRSSDLLNEIIKNPGLKSTDLESKYTLNRRQVKYSFDKINNWLKTKNLPKIERTKQGLFMVDSVVTSTLLDTEQEYSDDNILSDWEREDILLILLLSKQEELSLIHFTSTLDVSKNTVLSDLKKVQERLDPYHSEITYTRREGYELEGKEFSVRKLLINTVHRMMERSNGAWRIFEWAELNKEEMNTFHNKIHSIEQTLQLKFTDEKIESMPYVLSLILRRIKQRHFIDPFYIHYQELMDTKEWKATEEILENQPHVPMEERLFITLHLLTANVYWSQDLTEETIPELLHSLEEVLHQFEKSSCIYLHNKEQLLHRLMLHVKPAYYRVKYKLTEMNEWHHTVSEEFQELHHLVKQSTGPLETLIGEAIPDSETAYLTMLIGGWLTKQGDSIHDKIKALVVCPQGVSVSRLLLGELKDLFPELVFLNALSVRDFRKYELDYDVVFSPVFLQTDAKLFLVSKVLNPSEKQRLRQQVMSELHGYTPEHLSVEHIMDIIKKHTDISHSDALAQELERYLHQDVRPMAPDPSIDRKPHLYEIVSGDRVKLLPQVDSWEKAVKEASEPLVEDNSITENYVNAILSQSADPYIVLGNRIAIPHAKPEEGVHNLSISFLRLDQSVTFDADHEVQFIFIIAALDKHHHLQALRQIMRLSQNSKDIKVIEKAVSKEEIQTVLQQYALHE</sequence>
<evidence type="ECO:0000259" key="12">
    <source>
        <dbReference type="PROSITE" id="PS51094"/>
    </source>
</evidence>
<dbReference type="SUPFAM" id="SSF55804">
    <property type="entry name" value="Phoshotransferase/anion transport protein"/>
    <property type="match status" value="1"/>
</dbReference>
<comment type="function">
    <text evidence="9">The phosphoenolpyruvate-dependent sugar phosphotransferase system (sugar PTS), a major carbohydrate active transport system, catalyzes the phosphorylation of incoming sugar substrates concomitantly with their translocation across the cell membrane. The enzyme II UlaABC PTS system is involved in ascorbate transport.</text>
</comment>
<dbReference type="GO" id="GO:0009401">
    <property type="term" value="P:phosphoenolpyruvate-dependent sugar phosphotransferase system"/>
    <property type="evidence" value="ECO:0007669"/>
    <property type="project" value="UniProtKB-KW"/>
</dbReference>
<evidence type="ECO:0000256" key="9">
    <source>
        <dbReference type="ARBA" id="ARBA00037387"/>
    </source>
</evidence>
<evidence type="ECO:0000256" key="11">
    <source>
        <dbReference type="ARBA" id="ARBA00042072"/>
    </source>
</evidence>
<protein>
    <recommendedName>
        <fullName evidence="10">Ascorbate-specific PTS system EIIA component</fullName>
    </recommendedName>
    <alternativeName>
        <fullName evidence="11">Ascorbate-specific phosphotransferase enzyme IIA component</fullName>
    </alternativeName>
</protein>
<dbReference type="InterPro" id="IPR036388">
    <property type="entry name" value="WH-like_DNA-bd_sf"/>
</dbReference>
<reference evidence="15 16" key="1">
    <citation type="submission" date="2018-10" db="EMBL/GenBank/DDBJ databases">
        <title>Draft genome sequence of Bacillus salarius IM0101, isolated from a hypersaline soil in Inner Mongolia, China.</title>
        <authorList>
            <person name="Yamprayoonswat W."/>
            <person name="Boonvisut S."/>
            <person name="Jumpathong W."/>
            <person name="Sittihan S."/>
            <person name="Ruangsuj P."/>
            <person name="Wanthongcharoen S."/>
            <person name="Thongpramul N."/>
            <person name="Pimmason S."/>
            <person name="Yu B."/>
            <person name="Yasawong M."/>
        </authorList>
    </citation>
    <scope>NUCLEOTIDE SEQUENCE [LARGE SCALE GENOMIC DNA]</scope>
    <source>
        <strain evidence="15 16">IM0101</strain>
    </source>
</reference>
<dbReference type="InterPro" id="IPR013011">
    <property type="entry name" value="PTS_EIIB_2"/>
</dbReference>
<dbReference type="Pfam" id="PF00874">
    <property type="entry name" value="PRD"/>
    <property type="match status" value="1"/>
</dbReference>
<evidence type="ECO:0000256" key="7">
    <source>
        <dbReference type="ARBA" id="ARBA00022777"/>
    </source>
</evidence>
<keyword evidence="6" id="KW-0598">Phosphotransferase system</keyword>
<dbReference type="GO" id="GO:0006355">
    <property type="term" value="P:regulation of DNA-templated transcription"/>
    <property type="evidence" value="ECO:0007669"/>
    <property type="project" value="InterPro"/>
</dbReference>
<keyword evidence="8" id="KW-0010">Activator</keyword>
<dbReference type="CDD" id="cd05568">
    <property type="entry name" value="PTS_IIB_bgl_like"/>
    <property type="match status" value="1"/>
</dbReference>
<dbReference type="InterPro" id="IPR002178">
    <property type="entry name" value="PTS_EIIA_type-2_dom"/>
</dbReference>
<dbReference type="GO" id="GO:0016301">
    <property type="term" value="F:kinase activity"/>
    <property type="evidence" value="ECO:0007669"/>
    <property type="project" value="UniProtKB-KW"/>
</dbReference>
<proteinExistence type="predicted"/>
<dbReference type="PROSITE" id="PS51094">
    <property type="entry name" value="PTS_EIIA_TYPE_2"/>
    <property type="match status" value="1"/>
</dbReference>
<feature type="domain" description="PTS EIIB type-2" evidence="13">
    <location>
        <begin position="399"/>
        <end position="486"/>
    </location>
</feature>
<evidence type="ECO:0000256" key="6">
    <source>
        <dbReference type="ARBA" id="ARBA00022683"/>
    </source>
</evidence>
<keyword evidence="3" id="KW-0963">Cytoplasm</keyword>
<dbReference type="PANTHER" id="PTHR36203:SF1">
    <property type="entry name" value="ASCORBATE-SPECIFIC PTS SYSTEM EIIA COMPONENT"/>
    <property type="match status" value="1"/>
</dbReference>
<dbReference type="InterPro" id="IPR051351">
    <property type="entry name" value="Ascorbate-PTS_EIIA_comp"/>
</dbReference>
<dbReference type="Pfam" id="PF05043">
    <property type="entry name" value="Mga"/>
    <property type="match status" value="1"/>
</dbReference>
<dbReference type="InterPro" id="IPR036634">
    <property type="entry name" value="PRD_sf"/>
</dbReference>
<dbReference type="Gene3D" id="1.10.10.10">
    <property type="entry name" value="Winged helix-like DNA-binding domain superfamily/Winged helix DNA-binding domain"/>
    <property type="match status" value="1"/>
</dbReference>
<evidence type="ECO:0000313" key="16">
    <source>
        <dbReference type="Proteomes" id="UP000275076"/>
    </source>
</evidence>
<evidence type="ECO:0000256" key="8">
    <source>
        <dbReference type="ARBA" id="ARBA00023159"/>
    </source>
</evidence>
<dbReference type="SUPFAM" id="SSF52794">
    <property type="entry name" value="PTS system IIB component-like"/>
    <property type="match status" value="1"/>
</dbReference>
<comment type="caution">
    <text evidence="15">The sequence shown here is derived from an EMBL/GenBank/DDBJ whole genome shotgun (WGS) entry which is preliminary data.</text>
</comment>
<feature type="domain" description="PTS EIIA type-2" evidence="12">
    <location>
        <begin position="540"/>
        <end position="679"/>
    </location>
</feature>
<keyword evidence="5" id="KW-0808">Transferase</keyword>
<evidence type="ECO:0000256" key="1">
    <source>
        <dbReference type="ARBA" id="ARBA00004496"/>
    </source>
</evidence>
<dbReference type="InterPro" id="IPR016152">
    <property type="entry name" value="PTrfase/Anion_transptr"/>
</dbReference>
<dbReference type="Pfam" id="PF00359">
    <property type="entry name" value="PTS_EIIA_2"/>
    <property type="match status" value="1"/>
</dbReference>
<evidence type="ECO:0000256" key="10">
    <source>
        <dbReference type="ARBA" id="ARBA00041175"/>
    </source>
</evidence>
<feature type="domain" description="PRD" evidence="14">
    <location>
        <begin position="287"/>
        <end position="394"/>
    </location>
</feature>
<dbReference type="SUPFAM" id="SSF63520">
    <property type="entry name" value="PTS-regulatory domain, PRD"/>
    <property type="match status" value="2"/>
</dbReference>
<evidence type="ECO:0000259" key="14">
    <source>
        <dbReference type="PROSITE" id="PS51372"/>
    </source>
</evidence>
<dbReference type="Proteomes" id="UP000275076">
    <property type="component" value="Unassembled WGS sequence"/>
</dbReference>
<dbReference type="PROSITE" id="PS51099">
    <property type="entry name" value="PTS_EIIB_TYPE_2"/>
    <property type="match status" value="1"/>
</dbReference>
<gene>
    <name evidence="15" type="ORF">D7Z54_08015</name>
</gene>
<feature type="domain" description="PRD" evidence="14">
    <location>
        <begin position="183"/>
        <end position="283"/>
    </location>
</feature>
<dbReference type="OrthoDB" id="369398at2"/>
<dbReference type="RefSeq" id="WP_125555315.1">
    <property type="nucleotide sequence ID" value="NZ_RBVX01000005.1"/>
</dbReference>
<evidence type="ECO:0000259" key="13">
    <source>
        <dbReference type="PROSITE" id="PS51099"/>
    </source>
</evidence>
<name>A0A3R9PMF1_9BACI</name>